<proteinExistence type="predicted"/>
<organism evidence="2 4">
    <name type="scientific">Puccinia graminis f. sp. tritici</name>
    <dbReference type="NCBI Taxonomy" id="56615"/>
    <lineage>
        <taxon>Eukaryota</taxon>
        <taxon>Fungi</taxon>
        <taxon>Dikarya</taxon>
        <taxon>Basidiomycota</taxon>
        <taxon>Pucciniomycotina</taxon>
        <taxon>Pucciniomycetes</taxon>
        <taxon>Pucciniales</taxon>
        <taxon>Pucciniaceae</taxon>
        <taxon>Puccinia</taxon>
    </lineage>
</organism>
<dbReference type="Proteomes" id="UP000325313">
    <property type="component" value="Unassembled WGS sequence"/>
</dbReference>
<gene>
    <name evidence="1" type="ORF">PGT21_012175</name>
    <name evidence="2" type="ORF">PGTUg99_020791</name>
</gene>
<evidence type="ECO:0000313" key="1">
    <source>
        <dbReference type="EMBL" id="KAA1073439.1"/>
    </source>
</evidence>
<keyword evidence="3" id="KW-1185">Reference proteome</keyword>
<evidence type="ECO:0000313" key="4">
    <source>
        <dbReference type="Proteomes" id="UP000325313"/>
    </source>
</evidence>
<name>A0A5B0R9N8_PUCGR</name>
<dbReference type="Proteomes" id="UP000324748">
    <property type="component" value="Unassembled WGS sequence"/>
</dbReference>
<reference evidence="3 4" key="1">
    <citation type="submission" date="2019-05" db="EMBL/GenBank/DDBJ databases">
        <title>Emergence of the Ug99 lineage of the wheat stem rust pathogen through somatic hybridization.</title>
        <authorList>
            <person name="Li F."/>
            <person name="Upadhyaya N.M."/>
            <person name="Sperschneider J."/>
            <person name="Matny O."/>
            <person name="Nguyen-Phuc H."/>
            <person name="Mago R."/>
            <person name="Raley C."/>
            <person name="Miller M.E."/>
            <person name="Silverstein K.A.T."/>
            <person name="Henningsen E."/>
            <person name="Hirsch C.D."/>
            <person name="Visser B."/>
            <person name="Pretorius Z.A."/>
            <person name="Steffenson B.J."/>
            <person name="Schwessinger B."/>
            <person name="Dodds P.N."/>
            <person name="Figueroa M."/>
        </authorList>
    </citation>
    <scope>NUCLEOTIDE SEQUENCE [LARGE SCALE GENOMIC DNA]</scope>
    <source>
        <strain evidence="1">21-0</strain>
        <strain evidence="2 4">Ug99</strain>
    </source>
</reference>
<dbReference type="EMBL" id="VDEP01000236">
    <property type="protein sequence ID" value="KAA1122029.1"/>
    <property type="molecule type" value="Genomic_DNA"/>
</dbReference>
<evidence type="ECO:0000313" key="3">
    <source>
        <dbReference type="Proteomes" id="UP000324748"/>
    </source>
</evidence>
<sequence>MVMSSCSSPRNDIIGKGITTQIHQAHPPFDFLYIRDGRGYPLSAGGYPPAGADSGADVLFPPKSWRISGYPKGYPGIPRDIRCQPRPREPLPPGGIPPGKLVCTPACQESSSPTKNSDRSSSLKTYMFSPGRGLKDFSPVFNLMRCLKAAWPSWEAKRTSRENKKKRSKHSSARALELELQLHQERICCEWKTMNVQAGWRMNRAIDPYRPFNQALPDQVQSIQNKNINSPLVSPLNSMYLSPTLQAAK</sequence>
<dbReference type="EMBL" id="VSWC01000158">
    <property type="protein sequence ID" value="KAA1073439.1"/>
    <property type="molecule type" value="Genomic_DNA"/>
</dbReference>
<comment type="caution">
    <text evidence="2">The sequence shown here is derived from an EMBL/GenBank/DDBJ whole genome shotgun (WGS) entry which is preliminary data.</text>
</comment>
<evidence type="ECO:0000313" key="2">
    <source>
        <dbReference type="EMBL" id="KAA1122029.1"/>
    </source>
</evidence>
<dbReference type="AlphaFoldDB" id="A0A5B0R9N8"/>
<accession>A0A5B0R9N8</accession>
<protein>
    <submittedName>
        <fullName evidence="2">Uncharacterized protein</fullName>
    </submittedName>
</protein>